<dbReference type="GO" id="GO:0008270">
    <property type="term" value="F:zinc ion binding"/>
    <property type="evidence" value="ECO:0007669"/>
    <property type="project" value="UniProtKB-KW"/>
</dbReference>
<dbReference type="InterPro" id="IPR004181">
    <property type="entry name" value="Znf_MIZ"/>
</dbReference>
<dbReference type="VEuPathDB" id="TrichDB:TRFO_21906"/>
<evidence type="ECO:0000256" key="3">
    <source>
        <dbReference type="ARBA" id="ARBA00022833"/>
    </source>
</evidence>
<dbReference type="AlphaFoldDB" id="A0A1J4KCV4"/>
<accession>A0A1J4KCV4</accession>
<evidence type="ECO:0000259" key="4">
    <source>
        <dbReference type="Pfam" id="PF02891"/>
    </source>
</evidence>
<dbReference type="EMBL" id="MLAK01000644">
    <property type="protein sequence ID" value="OHT09255.1"/>
    <property type="molecule type" value="Genomic_DNA"/>
</dbReference>
<dbReference type="Proteomes" id="UP000179807">
    <property type="component" value="Unassembled WGS sequence"/>
</dbReference>
<proteinExistence type="predicted"/>
<dbReference type="RefSeq" id="XP_068362391.1">
    <property type="nucleotide sequence ID" value="XM_068502260.1"/>
</dbReference>
<feature type="domain" description="SP-RING-type" evidence="4">
    <location>
        <begin position="156"/>
        <end position="195"/>
    </location>
</feature>
<reference evidence="5" key="1">
    <citation type="submission" date="2016-10" db="EMBL/GenBank/DDBJ databases">
        <authorList>
            <person name="Benchimol M."/>
            <person name="Almeida L.G."/>
            <person name="Vasconcelos A.T."/>
            <person name="Perreira-Neves A."/>
            <person name="Rosa I.A."/>
            <person name="Tasca T."/>
            <person name="Bogo M.R."/>
            <person name="de Souza W."/>
        </authorList>
    </citation>
    <scope>NUCLEOTIDE SEQUENCE [LARGE SCALE GENOMIC DNA]</scope>
    <source>
        <strain evidence="5">K</strain>
    </source>
</reference>
<gene>
    <name evidence="5" type="ORF">TRFO_21906</name>
</gene>
<keyword evidence="2" id="KW-0863">Zinc-finger</keyword>
<dbReference type="OrthoDB" id="27975at2759"/>
<comment type="caution">
    <text evidence="5">The sequence shown here is derived from an EMBL/GenBank/DDBJ whole genome shotgun (WGS) entry which is preliminary data.</text>
</comment>
<dbReference type="Gene3D" id="3.30.40.10">
    <property type="entry name" value="Zinc/RING finger domain, C3HC4 (zinc finger)"/>
    <property type="match status" value="1"/>
</dbReference>
<evidence type="ECO:0000256" key="1">
    <source>
        <dbReference type="ARBA" id="ARBA00022723"/>
    </source>
</evidence>
<protein>
    <recommendedName>
        <fullName evidence="4">SP-RING-type domain-containing protein</fullName>
    </recommendedName>
</protein>
<dbReference type="GeneID" id="94836964"/>
<organism evidence="5 6">
    <name type="scientific">Tritrichomonas foetus</name>
    <dbReference type="NCBI Taxonomy" id="1144522"/>
    <lineage>
        <taxon>Eukaryota</taxon>
        <taxon>Metamonada</taxon>
        <taxon>Parabasalia</taxon>
        <taxon>Tritrichomonadida</taxon>
        <taxon>Tritrichomonadidae</taxon>
        <taxon>Tritrichomonas</taxon>
    </lineage>
</organism>
<name>A0A1J4KCV4_9EUKA</name>
<dbReference type="Pfam" id="PF02891">
    <property type="entry name" value="zf-MIZ"/>
    <property type="match status" value="1"/>
</dbReference>
<evidence type="ECO:0000256" key="2">
    <source>
        <dbReference type="ARBA" id="ARBA00022771"/>
    </source>
</evidence>
<keyword evidence="3" id="KW-0862">Zinc</keyword>
<sequence length="237" mass="27410">MLPPECCPIPLDKLPLEFRNKLSSPDIYHQIEFNDLLSDPYFLGISNDSIVNIPIEPFEESAVFRFISFNFEKIEFLEWPSSFQIYICGKWMKKPKNDSSLFFFIPKGFSYLKNMTVRCSIEQTSFLLIFQTIKINPSLVYSIPNVSGNVGLPTSPISGKKMLFPARSKFCQHIQCVELDEFVSFIDREKKCPICGIYIKHESIIIDSNIHVQALTDSLIKQTKQDFSYGDFFDFFS</sequence>
<keyword evidence="6" id="KW-1185">Reference proteome</keyword>
<evidence type="ECO:0000313" key="5">
    <source>
        <dbReference type="EMBL" id="OHT09255.1"/>
    </source>
</evidence>
<dbReference type="InterPro" id="IPR013083">
    <property type="entry name" value="Znf_RING/FYVE/PHD"/>
</dbReference>
<keyword evidence="1" id="KW-0479">Metal-binding</keyword>
<evidence type="ECO:0000313" key="6">
    <source>
        <dbReference type="Proteomes" id="UP000179807"/>
    </source>
</evidence>